<dbReference type="PANTHER" id="PTHR33142:SF104">
    <property type="entry name" value="(RAPE) HYPOTHETICAL PROTEIN"/>
    <property type="match status" value="1"/>
</dbReference>
<dbReference type="GO" id="GO:0004860">
    <property type="term" value="F:protein kinase inhibitor activity"/>
    <property type="evidence" value="ECO:0007669"/>
    <property type="project" value="UniProtKB-KW"/>
</dbReference>
<evidence type="ECO:0000313" key="4">
    <source>
        <dbReference type="EMBL" id="CAH2066596.1"/>
    </source>
</evidence>
<dbReference type="PANTHER" id="PTHR33142">
    <property type="entry name" value="CYCLIN-DEPENDENT PROTEIN KINASE INHIBITOR SMR13"/>
    <property type="match status" value="1"/>
</dbReference>
<evidence type="ECO:0000313" key="5">
    <source>
        <dbReference type="Proteomes" id="UP000836841"/>
    </source>
</evidence>
<gene>
    <name evidence="4" type="ORF">TAV2_LOCUS16453</name>
</gene>
<dbReference type="AlphaFoldDB" id="A0AAU9SMQ3"/>
<dbReference type="Proteomes" id="UP000836841">
    <property type="component" value="Chromosome 5"/>
</dbReference>
<reference evidence="4 5" key="1">
    <citation type="submission" date="2022-03" db="EMBL/GenBank/DDBJ databases">
        <authorList>
            <person name="Nunn A."/>
            <person name="Chopra R."/>
            <person name="Nunn A."/>
            <person name="Contreras Garrido A."/>
        </authorList>
    </citation>
    <scope>NUCLEOTIDE SEQUENCE [LARGE SCALE GENOMIC DNA]</scope>
</reference>
<organism evidence="4 5">
    <name type="scientific">Thlaspi arvense</name>
    <name type="common">Field penny-cress</name>
    <dbReference type="NCBI Taxonomy" id="13288"/>
    <lineage>
        <taxon>Eukaryota</taxon>
        <taxon>Viridiplantae</taxon>
        <taxon>Streptophyta</taxon>
        <taxon>Embryophyta</taxon>
        <taxon>Tracheophyta</taxon>
        <taxon>Spermatophyta</taxon>
        <taxon>Magnoliopsida</taxon>
        <taxon>eudicotyledons</taxon>
        <taxon>Gunneridae</taxon>
        <taxon>Pentapetalae</taxon>
        <taxon>rosids</taxon>
        <taxon>malvids</taxon>
        <taxon>Brassicales</taxon>
        <taxon>Brassicaceae</taxon>
        <taxon>Thlaspideae</taxon>
        <taxon>Thlaspi</taxon>
    </lineage>
</organism>
<protein>
    <submittedName>
        <fullName evidence="4">Uncharacterized protein</fullName>
    </submittedName>
</protein>
<accession>A0AAU9SMQ3</accession>
<name>A0AAU9SMQ3_THLAR</name>
<dbReference type="InterPro" id="IPR040389">
    <property type="entry name" value="SMR"/>
</dbReference>
<feature type="region of interest" description="Disordered" evidence="3">
    <location>
        <begin position="1"/>
        <end position="74"/>
    </location>
</feature>
<keyword evidence="5" id="KW-1185">Reference proteome</keyword>
<proteinExistence type="predicted"/>
<dbReference type="GO" id="GO:0032875">
    <property type="term" value="P:regulation of DNA endoreduplication"/>
    <property type="evidence" value="ECO:0007669"/>
    <property type="project" value="InterPro"/>
</dbReference>
<keyword evidence="2" id="KW-0131">Cell cycle</keyword>
<keyword evidence="1" id="KW-0649">Protein kinase inhibitor</keyword>
<dbReference type="GO" id="GO:0005634">
    <property type="term" value="C:nucleus"/>
    <property type="evidence" value="ECO:0007669"/>
    <property type="project" value="TreeGrafter"/>
</dbReference>
<evidence type="ECO:0000256" key="3">
    <source>
        <dbReference type="SAM" id="MobiDB-lite"/>
    </source>
</evidence>
<feature type="compositionally biased region" description="Basic residues" evidence="3">
    <location>
        <begin position="59"/>
        <end position="73"/>
    </location>
</feature>
<evidence type="ECO:0000256" key="2">
    <source>
        <dbReference type="ARBA" id="ARBA00023306"/>
    </source>
</evidence>
<dbReference type="EMBL" id="OU466861">
    <property type="protein sequence ID" value="CAH2066596.1"/>
    <property type="molecule type" value="Genomic_DNA"/>
</dbReference>
<evidence type="ECO:0000256" key="1">
    <source>
        <dbReference type="ARBA" id="ARBA00023013"/>
    </source>
</evidence>
<sequence>MDIPGKSLKVKIPVQAPINSKPEKKEEDEGEEDGFTTPKGAQFRIPPQLECPPAPGPRINRKKIDKRRKRSTGRRLVSINVQELDTVFAACEDTYIVAEDS</sequence>